<evidence type="ECO:0000256" key="4">
    <source>
        <dbReference type="ARBA" id="ARBA00023002"/>
    </source>
</evidence>
<dbReference type="InterPro" id="IPR000706">
    <property type="entry name" value="AGPR_type-1"/>
</dbReference>
<dbReference type="CDD" id="cd17895">
    <property type="entry name" value="AGPR_1_N"/>
    <property type="match status" value="1"/>
</dbReference>
<dbReference type="EMBL" id="BARU01034732">
    <property type="protein sequence ID" value="GAH66972.1"/>
    <property type="molecule type" value="Genomic_DNA"/>
</dbReference>
<evidence type="ECO:0000259" key="6">
    <source>
        <dbReference type="SMART" id="SM00859"/>
    </source>
</evidence>
<dbReference type="SUPFAM" id="SSF51735">
    <property type="entry name" value="NAD(P)-binding Rossmann-fold domains"/>
    <property type="match status" value="1"/>
</dbReference>
<dbReference type="SMART" id="SM00859">
    <property type="entry name" value="Semialdhyde_dh"/>
    <property type="match status" value="1"/>
</dbReference>
<dbReference type="GO" id="GO:0070401">
    <property type="term" value="F:NADP+ binding"/>
    <property type="evidence" value="ECO:0007669"/>
    <property type="project" value="InterPro"/>
</dbReference>
<keyword evidence="3" id="KW-0521">NADP</keyword>
<dbReference type="GO" id="GO:0051287">
    <property type="term" value="F:NAD binding"/>
    <property type="evidence" value="ECO:0007669"/>
    <property type="project" value="InterPro"/>
</dbReference>
<dbReference type="InterPro" id="IPR058924">
    <property type="entry name" value="AGPR_dimerisation_dom"/>
</dbReference>
<name>X1HC78_9ZZZZ</name>
<protein>
    <recommendedName>
        <fullName evidence="6">Semialdehyde dehydrogenase NAD-binding domain-containing protein</fullName>
    </recommendedName>
</protein>
<dbReference type="PANTHER" id="PTHR32338">
    <property type="entry name" value="N-ACETYL-GAMMA-GLUTAMYL-PHOSPHATE REDUCTASE, CHLOROPLASTIC-RELATED-RELATED"/>
    <property type="match status" value="1"/>
</dbReference>
<gene>
    <name evidence="7" type="ORF">S03H2_54471</name>
</gene>
<keyword evidence="1" id="KW-0055">Arginine biosynthesis</keyword>
<sequence length="251" mass="27693">MFPMTVIRAGIINVTGYIGAELARLLYQHPRVELKSVTGRSAAGQKLGEIFPHLADVDLLITDELEDNIDVAFSAMPHKNSVAVVQSLLRRGIKVIDVSADFRLKDINKYSEWYQFNHPASEMLKEAVYGLPELHREEIVSAHLVANPGCYSTCAILALAPVIKEGLIHPDIIIDSKSGVSGAGRTLSIATHYAEVNENSYAYAVEGHRHLPEIEQELGKLKPENNLSITFVPHIVPMTRGILSSCYARLK</sequence>
<dbReference type="AlphaFoldDB" id="X1HC78"/>
<dbReference type="PANTHER" id="PTHR32338:SF10">
    <property type="entry name" value="N-ACETYL-GAMMA-GLUTAMYL-PHOSPHATE REDUCTASE, CHLOROPLASTIC-RELATED"/>
    <property type="match status" value="1"/>
</dbReference>
<comment type="pathway">
    <text evidence="5">Amino-acid biosynthesis.</text>
</comment>
<dbReference type="SUPFAM" id="SSF55347">
    <property type="entry name" value="Glyceraldehyde-3-phosphate dehydrogenase-like, C-terminal domain"/>
    <property type="match status" value="1"/>
</dbReference>
<evidence type="ECO:0000256" key="3">
    <source>
        <dbReference type="ARBA" id="ARBA00022857"/>
    </source>
</evidence>
<dbReference type="GO" id="GO:0003942">
    <property type="term" value="F:N-acetyl-gamma-glutamyl-phosphate reductase activity"/>
    <property type="evidence" value="ECO:0007669"/>
    <property type="project" value="InterPro"/>
</dbReference>
<keyword evidence="2" id="KW-0028">Amino-acid biosynthesis</keyword>
<dbReference type="GO" id="GO:0006526">
    <property type="term" value="P:L-arginine biosynthetic process"/>
    <property type="evidence" value="ECO:0007669"/>
    <property type="project" value="UniProtKB-KW"/>
</dbReference>
<dbReference type="InterPro" id="IPR023013">
    <property type="entry name" value="AGPR_AS"/>
</dbReference>
<accession>X1HC78</accession>
<evidence type="ECO:0000256" key="5">
    <source>
        <dbReference type="ARBA" id="ARBA00029440"/>
    </source>
</evidence>
<evidence type="ECO:0000256" key="1">
    <source>
        <dbReference type="ARBA" id="ARBA00022571"/>
    </source>
</evidence>
<dbReference type="Pfam" id="PF01118">
    <property type="entry name" value="Semialdhyde_dh"/>
    <property type="match status" value="1"/>
</dbReference>
<dbReference type="Gene3D" id="3.40.50.720">
    <property type="entry name" value="NAD(P)-binding Rossmann-like Domain"/>
    <property type="match status" value="1"/>
</dbReference>
<keyword evidence="4" id="KW-0560">Oxidoreductase</keyword>
<dbReference type="PROSITE" id="PS01224">
    <property type="entry name" value="ARGC"/>
    <property type="match status" value="1"/>
</dbReference>
<feature type="domain" description="Semialdehyde dehydrogenase NAD-binding" evidence="6">
    <location>
        <begin position="8"/>
        <end position="142"/>
    </location>
</feature>
<dbReference type="InterPro" id="IPR000534">
    <property type="entry name" value="Semialdehyde_DH_NAD-bd"/>
</dbReference>
<organism evidence="7">
    <name type="scientific">marine sediment metagenome</name>
    <dbReference type="NCBI Taxonomy" id="412755"/>
    <lineage>
        <taxon>unclassified sequences</taxon>
        <taxon>metagenomes</taxon>
        <taxon>ecological metagenomes</taxon>
    </lineage>
</organism>
<comment type="caution">
    <text evidence="7">The sequence shown here is derived from an EMBL/GenBank/DDBJ whole genome shotgun (WGS) entry which is preliminary data.</text>
</comment>
<dbReference type="InterPro" id="IPR036291">
    <property type="entry name" value="NAD(P)-bd_dom_sf"/>
</dbReference>
<dbReference type="NCBIfam" id="TIGR01850">
    <property type="entry name" value="argC"/>
    <property type="match status" value="1"/>
</dbReference>
<dbReference type="InterPro" id="IPR050085">
    <property type="entry name" value="AGPR"/>
</dbReference>
<feature type="non-terminal residue" evidence="7">
    <location>
        <position position="251"/>
    </location>
</feature>
<evidence type="ECO:0000256" key="2">
    <source>
        <dbReference type="ARBA" id="ARBA00022605"/>
    </source>
</evidence>
<dbReference type="Pfam" id="PF22698">
    <property type="entry name" value="Semialdhyde_dhC_1"/>
    <property type="match status" value="1"/>
</dbReference>
<evidence type="ECO:0000313" key="7">
    <source>
        <dbReference type="EMBL" id="GAH66972.1"/>
    </source>
</evidence>
<reference evidence="7" key="1">
    <citation type="journal article" date="2014" name="Front. Microbiol.">
        <title>High frequency of phylogenetically diverse reductive dehalogenase-homologous genes in deep subseafloor sedimentary metagenomes.</title>
        <authorList>
            <person name="Kawai M."/>
            <person name="Futagami T."/>
            <person name="Toyoda A."/>
            <person name="Takaki Y."/>
            <person name="Nishi S."/>
            <person name="Hori S."/>
            <person name="Arai W."/>
            <person name="Tsubouchi T."/>
            <person name="Morono Y."/>
            <person name="Uchiyama I."/>
            <person name="Ito T."/>
            <person name="Fujiyama A."/>
            <person name="Inagaki F."/>
            <person name="Takami H."/>
        </authorList>
    </citation>
    <scope>NUCLEOTIDE SEQUENCE</scope>
    <source>
        <strain evidence="7">Expedition CK06-06</strain>
    </source>
</reference>
<proteinExistence type="predicted"/>
<dbReference type="CDD" id="cd23934">
    <property type="entry name" value="AGPR_1_C"/>
    <property type="match status" value="1"/>
</dbReference>